<keyword evidence="6 10" id="KW-0378">Hydrolase</keyword>
<feature type="binding site" evidence="13">
    <location>
        <position position="52"/>
    </location>
    <ligand>
        <name>Ca(2+)</name>
        <dbReference type="ChEBI" id="CHEBI:29108"/>
    </ligand>
</feature>
<dbReference type="SMART" id="SM00849">
    <property type="entry name" value="Lactamase_B"/>
    <property type="match status" value="1"/>
</dbReference>
<dbReference type="AlphaFoldDB" id="A0A0U9HJ58"/>
<comment type="cofactor">
    <cofactor evidence="13">
        <name>Zn(2+)</name>
        <dbReference type="ChEBI" id="CHEBI:29105"/>
    </cofactor>
    <text evidence="13">Binds 2 Zn(2+) ions per subunit. It is not clear if Zn(2+) or Mg(2+) is physiologically important.</text>
</comment>
<dbReference type="GO" id="GO:0006364">
    <property type="term" value="P:rRNA processing"/>
    <property type="evidence" value="ECO:0007669"/>
    <property type="project" value="UniProtKB-UniRule"/>
</dbReference>
<keyword evidence="9 10" id="KW-0694">RNA-binding</keyword>
<name>A0A0U9HJ58_9FIRM</name>
<dbReference type="InterPro" id="IPR004613">
    <property type="entry name" value="RNase_J"/>
</dbReference>
<dbReference type="Proteomes" id="UP000062160">
    <property type="component" value="Unassembled WGS sequence"/>
</dbReference>
<dbReference type="GO" id="GO:0004534">
    <property type="term" value="F:5'-3' RNA exonuclease activity"/>
    <property type="evidence" value="ECO:0007669"/>
    <property type="project" value="UniProtKB-UniRule"/>
</dbReference>
<dbReference type="GO" id="GO:0003723">
    <property type="term" value="F:RNA binding"/>
    <property type="evidence" value="ECO:0007669"/>
    <property type="project" value="UniProtKB-UniRule"/>
</dbReference>
<dbReference type="InterPro" id="IPR055132">
    <property type="entry name" value="RNase_J_b_CASP"/>
</dbReference>
<keyword evidence="16" id="KW-1185">Reference proteome</keyword>
<dbReference type="Pfam" id="PF07521">
    <property type="entry name" value="RMMBL"/>
    <property type="match status" value="1"/>
</dbReference>
<evidence type="ECO:0000256" key="11">
    <source>
        <dbReference type="PIRSR" id="PIRSR004803-1"/>
    </source>
</evidence>
<evidence type="ECO:0000256" key="10">
    <source>
        <dbReference type="HAMAP-Rule" id="MF_01491"/>
    </source>
</evidence>
<dbReference type="NCBIfam" id="TIGR00649">
    <property type="entry name" value="MG423"/>
    <property type="match status" value="1"/>
</dbReference>
<feature type="binding site" evidence="13">
    <location>
        <position position="144"/>
    </location>
    <ligand>
        <name>Zn(2+)</name>
        <dbReference type="ChEBI" id="CHEBI:29105"/>
        <label>1</label>
        <note>catalytic</note>
    </ligand>
</feature>
<feature type="active site" description="Proton donor" evidence="11">
    <location>
        <position position="198"/>
    </location>
</feature>
<dbReference type="EMBL" id="DF977003">
    <property type="protein sequence ID" value="GAQ26203.1"/>
    <property type="molecule type" value="Genomic_DNA"/>
</dbReference>
<dbReference type="InterPro" id="IPR041636">
    <property type="entry name" value="RNase_J_C"/>
</dbReference>
<dbReference type="SUPFAM" id="SSF56281">
    <property type="entry name" value="Metallo-hydrolase/oxidoreductase"/>
    <property type="match status" value="1"/>
</dbReference>
<sequence>MSKNEQNNKLLIIPLGGIGEIGKNMTIIQYGKEILLIDAGLMFPEEEMLGIDIVIPDITYLLENKDYIKGILITHGHEDHIGALPYILQQLNAPLYGTKLTLGLVEGKLKETKLNKKNISMNVVKPPASINLGSFTVDFIRVNHSIPDSVAFAIHTPVGIVCHTGDFKLDQTPVDGEKADLNKFAELGTKGVLALLSDSTNAEREGYTMSEKVVGHTIDDIFRSAKGRIIIATFASNIHRIQQIFDAAYKNDKKVAVVGRSMVNAVNIALDLGYLTIPKSLMMELDEICRLPKERIVIITTGSQGEPMSALTRMAMSEHKKVEIIPGDTVLISASAIPGNEKLISRTIDRLFKSGANVIYEPISGVHVSGHASQEELKLMINLVKPKFFIPVHGEYRHLVHHSRLAEEVGIPQENIFITENGRILEFTKDSCRFAGRVTAGKVLVDGLGVGDVGNIVLRDRRQLSQDGILIVVVAIDKETGEVVSGPDIISRGFVYVRESETLMEQAREKVKQSLKKCHEENISEWSTIKSQVREDLGKLLFEQTRRRPMILPIIMEV</sequence>
<evidence type="ECO:0000256" key="5">
    <source>
        <dbReference type="ARBA" id="ARBA00022759"/>
    </source>
</evidence>
<dbReference type="Pfam" id="PF22505">
    <property type="entry name" value="RNase_J_b_CASP"/>
    <property type="match status" value="1"/>
</dbReference>
<dbReference type="InterPro" id="IPR042173">
    <property type="entry name" value="RNase_J_2"/>
</dbReference>
<feature type="binding site" evidence="13">
    <location>
        <position position="393"/>
    </location>
    <ligand>
        <name>Zn(2+)</name>
        <dbReference type="ChEBI" id="CHEBI:29105"/>
        <label>1</label>
        <note>catalytic</note>
    </ligand>
</feature>
<evidence type="ECO:0000256" key="2">
    <source>
        <dbReference type="ARBA" id="ARBA00022490"/>
    </source>
</evidence>
<reference evidence="15" key="1">
    <citation type="journal article" date="2016" name="Genome Announc.">
        <title>Draft Genome Sequence of the Syntrophic Lactate-Degrading Bacterium Tepidanaerobacter syntrophicus JLT.</title>
        <authorList>
            <person name="Matsuura N."/>
            <person name="Ohashi A."/>
            <person name="Tourlousse D.M."/>
            <person name="Sekiguchi Y."/>
        </authorList>
    </citation>
    <scope>NUCLEOTIDE SEQUENCE [LARGE SCALE GENOMIC DNA]</scope>
    <source>
        <strain evidence="15">JL</strain>
    </source>
</reference>
<feature type="binding site" evidence="13">
    <location>
        <position position="75"/>
    </location>
    <ligand>
        <name>Zn(2+)</name>
        <dbReference type="ChEBI" id="CHEBI:29105"/>
        <label>1</label>
        <note>catalytic</note>
    </ligand>
</feature>
<evidence type="ECO:0000256" key="6">
    <source>
        <dbReference type="ARBA" id="ARBA00022801"/>
    </source>
</evidence>
<proteinExistence type="inferred from homology"/>
<dbReference type="Gene3D" id="3.40.50.10710">
    <property type="entry name" value="Metallo-hydrolase/oxidoreductase"/>
    <property type="match status" value="1"/>
</dbReference>
<dbReference type="STRING" id="224999.GCA_001485475_02247"/>
<feature type="binding site" evidence="13">
    <location>
        <position position="77"/>
    </location>
    <ligand>
        <name>Zn(2+)</name>
        <dbReference type="ChEBI" id="CHEBI:29105"/>
        <label>1</label>
        <note>catalytic</note>
    </ligand>
</feature>
<evidence type="ECO:0000256" key="3">
    <source>
        <dbReference type="ARBA" id="ARBA00022722"/>
    </source>
</evidence>
<feature type="binding site" evidence="13">
    <location>
        <position position="50"/>
    </location>
    <ligand>
        <name>Ca(2+)</name>
        <dbReference type="ChEBI" id="CHEBI:29108"/>
    </ligand>
</feature>
<accession>A0A0U9HJ58</accession>
<dbReference type="InterPro" id="IPR036866">
    <property type="entry name" value="RibonucZ/Hydroxyglut_hydro"/>
</dbReference>
<feature type="binding site" evidence="13">
    <location>
        <position position="166"/>
    </location>
    <ligand>
        <name>Zn(2+)</name>
        <dbReference type="ChEBI" id="CHEBI:29105"/>
        <label>1</label>
        <note>catalytic</note>
    </ligand>
</feature>
<dbReference type="PANTHER" id="PTHR43694">
    <property type="entry name" value="RIBONUCLEASE J"/>
    <property type="match status" value="1"/>
</dbReference>
<keyword evidence="5 10" id="KW-0255">Endonuclease</keyword>
<dbReference type="GO" id="GO:0004521">
    <property type="term" value="F:RNA endonuclease activity"/>
    <property type="evidence" value="ECO:0007669"/>
    <property type="project" value="UniProtKB-UniRule"/>
</dbReference>
<keyword evidence="4 13" id="KW-0479">Metal-binding</keyword>
<feature type="binding site" evidence="12">
    <location>
        <begin position="235"/>
        <end position="237"/>
    </location>
    <ligand>
        <name>substrate</name>
    </ligand>
</feature>
<dbReference type="RefSeq" id="WP_059034073.1">
    <property type="nucleotide sequence ID" value="NZ_BSDN01000004.1"/>
</dbReference>
<dbReference type="InterPro" id="IPR011108">
    <property type="entry name" value="RMMBL"/>
</dbReference>
<gene>
    <name evidence="10" type="primary">rnj</name>
    <name evidence="15" type="ORF">TSYNT_9467</name>
</gene>
<keyword evidence="3 10" id="KW-0540">Nuclease</keyword>
<feature type="domain" description="Metallo-beta-lactamase" evidence="14">
    <location>
        <begin position="22"/>
        <end position="218"/>
    </location>
</feature>
<evidence type="ECO:0000256" key="8">
    <source>
        <dbReference type="ARBA" id="ARBA00022839"/>
    </source>
</evidence>
<dbReference type="EC" id="3.1.-.-" evidence="10"/>
<dbReference type="GO" id="GO:0005737">
    <property type="term" value="C:cytoplasm"/>
    <property type="evidence" value="ECO:0007669"/>
    <property type="project" value="UniProtKB-SubCell"/>
</dbReference>
<evidence type="ECO:0000256" key="7">
    <source>
        <dbReference type="ARBA" id="ARBA00022833"/>
    </source>
</evidence>
<evidence type="ECO:0000313" key="16">
    <source>
        <dbReference type="Proteomes" id="UP000062160"/>
    </source>
</evidence>
<comment type="similarity">
    <text evidence="10">Belongs to the metallo-beta-lactamase superfamily. RNA-metabolizing metallo-beta-lactamase-like family. Bacterial RNase J subfamily.</text>
</comment>
<keyword evidence="7 13" id="KW-0862">Zinc</keyword>
<protein>
    <recommendedName>
        <fullName evidence="10">Ribonuclease J</fullName>
        <shortName evidence="10">RNase J</shortName>
        <ecNumber evidence="10">3.1.-.-</ecNumber>
    </recommendedName>
</protein>
<comment type="subunit">
    <text evidence="10">Homodimer, may be a subunit of the RNA degradosome.</text>
</comment>
<comment type="function">
    <text evidence="10">An RNase that has 5'-3' exonuclease and possibly endonuclease activity. Involved in maturation of rRNA and in some organisms also mRNA maturation and/or decay.</text>
</comment>
<feature type="binding site" evidence="13">
    <location>
        <position position="446"/>
    </location>
    <ligand>
        <name>Ca(2+)</name>
        <dbReference type="ChEBI" id="CHEBI:29108"/>
    </ligand>
</feature>
<evidence type="ECO:0000256" key="1">
    <source>
        <dbReference type="ARBA" id="ARBA00004496"/>
    </source>
</evidence>
<feature type="binding site" evidence="10 12">
    <location>
        <begin position="367"/>
        <end position="371"/>
    </location>
    <ligand>
        <name>substrate</name>
    </ligand>
</feature>
<feature type="active site" description="Proton acceptor" evidence="11">
    <location>
        <position position="371"/>
    </location>
</feature>
<dbReference type="Pfam" id="PF17770">
    <property type="entry name" value="RNase_J_C"/>
    <property type="match status" value="1"/>
</dbReference>
<keyword evidence="10" id="KW-0698">rRNA processing</keyword>
<evidence type="ECO:0000313" key="15">
    <source>
        <dbReference type="EMBL" id="GAQ26203.1"/>
    </source>
</evidence>
<evidence type="ECO:0000256" key="12">
    <source>
        <dbReference type="PIRSR" id="PIRSR004803-2"/>
    </source>
</evidence>
<dbReference type="Gene3D" id="3.10.20.580">
    <property type="match status" value="1"/>
</dbReference>
<dbReference type="InterPro" id="IPR001587">
    <property type="entry name" value="RNase_J_CS"/>
</dbReference>
<dbReference type="PIRSF" id="PIRSF004803">
    <property type="entry name" value="RnjA"/>
    <property type="match status" value="1"/>
</dbReference>
<dbReference type="HAMAP" id="MF_01491">
    <property type="entry name" value="RNase_J_bact"/>
    <property type="match status" value="1"/>
</dbReference>
<dbReference type="Gene3D" id="3.60.15.10">
    <property type="entry name" value="Ribonuclease Z/Hydroxyacylglutathione hydrolase-like"/>
    <property type="match status" value="1"/>
</dbReference>
<feature type="binding site" evidence="13">
    <location>
        <position position="80"/>
    </location>
    <ligand>
        <name>Zn(2+)</name>
        <dbReference type="ChEBI" id="CHEBI:29105"/>
        <label>1</label>
        <note>catalytic</note>
    </ligand>
</feature>
<keyword evidence="8 10" id="KW-0269">Exonuclease</keyword>
<dbReference type="InterPro" id="IPR030854">
    <property type="entry name" value="RNase_J_bac"/>
</dbReference>
<keyword evidence="2 10" id="KW-0963">Cytoplasm</keyword>
<evidence type="ECO:0000256" key="13">
    <source>
        <dbReference type="PIRSR" id="PIRSR004803-3"/>
    </source>
</evidence>
<evidence type="ECO:0000256" key="9">
    <source>
        <dbReference type="ARBA" id="ARBA00022884"/>
    </source>
</evidence>
<feature type="binding site" evidence="13">
    <location>
        <position position="79"/>
    </location>
    <ligand>
        <name>Zn(2+)</name>
        <dbReference type="ChEBI" id="CHEBI:29105"/>
        <label>2</label>
        <note>catalytic</note>
    </ligand>
</feature>
<dbReference type="PANTHER" id="PTHR43694:SF1">
    <property type="entry name" value="RIBONUCLEASE J"/>
    <property type="match status" value="1"/>
</dbReference>
<evidence type="ECO:0000259" key="14">
    <source>
        <dbReference type="SMART" id="SM00849"/>
    </source>
</evidence>
<dbReference type="GO" id="GO:0008270">
    <property type="term" value="F:zinc ion binding"/>
    <property type="evidence" value="ECO:0007669"/>
    <property type="project" value="InterPro"/>
</dbReference>
<dbReference type="PROSITE" id="PS01292">
    <property type="entry name" value="UPF0036"/>
    <property type="match status" value="1"/>
</dbReference>
<evidence type="ECO:0000256" key="4">
    <source>
        <dbReference type="ARBA" id="ARBA00022723"/>
    </source>
</evidence>
<dbReference type="Pfam" id="PF00753">
    <property type="entry name" value="Lactamase_B"/>
    <property type="match status" value="1"/>
</dbReference>
<dbReference type="InterPro" id="IPR001279">
    <property type="entry name" value="Metallo-B-lactamas"/>
</dbReference>
<dbReference type="CDD" id="cd07714">
    <property type="entry name" value="RNaseJ_MBL-fold"/>
    <property type="match status" value="1"/>
</dbReference>
<comment type="subcellular location">
    <subcellularLocation>
        <location evidence="1 10">Cytoplasm</location>
    </subcellularLocation>
</comment>
<keyword evidence="13" id="KW-0106">Calcium</keyword>
<organism evidence="15">
    <name type="scientific">Tepidanaerobacter syntrophicus</name>
    <dbReference type="NCBI Taxonomy" id="224999"/>
    <lineage>
        <taxon>Bacteria</taxon>
        <taxon>Bacillati</taxon>
        <taxon>Bacillota</taxon>
        <taxon>Clostridia</taxon>
        <taxon>Thermosediminibacterales</taxon>
        <taxon>Tepidanaerobacteraceae</taxon>
        <taxon>Tepidanaerobacter</taxon>
    </lineage>
</organism>
<comment type="cofactor">
    <cofactor evidence="13">
        <name>Ca(2+)</name>
        <dbReference type="ChEBI" id="CHEBI:29108"/>
    </cofactor>
    <text evidence="13">Binds 1 Ca(2+) cation per subunit. Seen in 1 crystal structure, it is not clear if it is physiologically important.</text>
</comment>
<dbReference type="FunFam" id="3.10.20.580:FF:000001">
    <property type="entry name" value="Ribonuclease J"/>
    <property type="match status" value="1"/>
</dbReference>
<dbReference type="OrthoDB" id="9758375at2"/>